<reference evidence="2 3" key="1">
    <citation type="journal article" date="2019" name="Int. J. Syst. Evol. Microbiol.">
        <title>The Global Catalogue of Microorganisms (GCM) 10K type strain sequencing project: providing services to taxonomists for standard genome sequencing and annotation.</title>
        <authorList>
            <consortium name="The Broad Institute Genomics Platform"/>
            <consortium name="The Broad Institute Genome Sequencing Center for Infectious Disease"/>
            <person name="Wu L."/>
            <person name="Ma J."/>
        </authorList>
    </citation>
    <scope>NUCLEOTIDE SEQUENCE [LARGE SCALE GENOMIC DNA]</scope>
    <source>
        <strain evidence="2 3">NBRC 111368</strain>
    </source>
</reference>
<keyword evidence="1" id="KW-1133">Transmembrane helix</keyword>
<evidence type="ECO:0000313" key="2">
    <source>
        <dbReference type="EMBL" id="MFC6723253.1"/>
    </source>
</evidence>
<evidence type="ECO:0000313" key="3">
    <source>
        <dbReference type="Proteomes" id="UP001596328"/>
    </source>
</evidence>
<evidence type="ECO:0008006" key="4">
    <source>
        <dbReference type="Google" id="ProtNLM"/>
    </source>
</evidence>
<organism evidence="2 3">
    <name type="scientific">Halobium palmae</name>
    <dbReference type="NCBI Taxonomy" id="1776492"/>
    <lineage>
        <taxon>Archaea</taxon>
        <taxon>Methanobacteriati</taxon>
        <taxon>Methanobacteriota</taxon>
        <taxon>Stenosarchaea group</taxon>
        <taxon>Halobacteria</taxon>
        <taxon>Halobacteriales</taxon>
        <taxon>Haloferacaceae</taxon>
        <taxon>Halobium</taxon>
    </lineage>
</organism>
<dbReference type="Proteomes" id="UP001596328">
    <property type="component" value="Unassembled WGS sequence"/>
</dbReference>
<dbReference type="AlphaFoldDB" id="A0ABD5RWD6"/>
<keyword evidence="1" id="KW-0812">Transmembrane</keyword>
<gene>
    <name evidence="2" type="ORF">ACFQE1_02355</name>
</gene>
<accession>A0ABD5RWD6</accession>
<feature type="transmembrane region" description="Helical" evidence="1">
    <location>
        <begin position="54"/>
        <end position="74"/>
    </location>
</feature>
<keyword evidence="1" id="KW-0472">Membrane</keyword>
<sequence length="90" mass="10169">MVPGDATDRFSAMEDPRLSRTGLINFVVLHLVLLAVFAFWYLTQGGGRIAGLPTAVWVTVAALPVVWLQFWYFIRTTEVQLEEDRGREGE</sequence>
<name>A0ABD5RWD6_9EURY</name>
<evidence type="ECO:0000256" key="1">
    <source>
        <dbReference type="SAM" id="Phobius"/>
    </source>
</evidence>
<dbReference type="EMBL" id="JBHSWU010000009">
    <property type="protein sequence ID" value="MFC6723253.1"/>
    <property type="molecule type" value="Genomic_DNA"/>
</dbReference>
<comment type="caution">
    <text evidence="2">The sequence shown here is derived from an EMBL/GenBank/DDBJ whole genome shotgun (WGS) entry which is preliminary data.</text>
</comment>
<keyword evidence="3" id="KW-1185">Reference proteome</keyword>
<protein>
    <recommendedName>
        <fullName evidence="4">2TM domain-containing protein</fullName>
    </recommendedName>
</protein>
<proteinExistence type="predicted"/>
<feature type="transmembrane region" description="Helical" evidence="1">
    <location>
        <begin position="23"/>
        <end position="42"/>
    </location>
</feature>